<feature type="compositionally biased region" description="Basic and acidic residues" evidence="1">
    <location>
        <begin position="206"/>
        <end position="215"/>
    </location>
</feature>
<accession>A0A1Q3BJR0</accession>
<dbReference type="PANTHER" id="PTHR33349">
    <property type="entry name" value="EMB|CAB62594.1"/>
    <property type="match status" value="1"/>
</dbReference>
<feature type="compositionally biased region" description="Polar residues" evidence="1">
    <location>
        <begin position="278"/>
        <end position="288"/>
    </location>
</feature>
<feature type="non-terminal residue" evidence="3">
    <location>
        <position position="1"/>
    </location>
</feature>
<sequence>YSTGKIDAPNSSVKILSRYLRASTGSCHDYCKYGRRHDVETKPWSPMLKKTTISSETLGQEMIQETATSSRTKRLAMGLKPSTDSVVIKRELPSVTNKVTVSSMQASSPSKKIHVFLKRVGDSKLKSVQLKPRSRPTLGYIEATKNSEIIKNKELGALPMNSVRDSYSRIKSEIIEAKAVRVLVPPSVVSTPKRSAKRVRITNAKNSEKLTKISDSRNQSNVRKIKPEQSSIEDVPEKTLYMVECTTENESVTPVQDFDHSRDLSPSSSSSEGKQLKHTQTGPSTGRSPPSVEKENLRHTQNQHSRYGTNIARLSSSSKSSHIKASSEHGERETKNQMMNLKVENKSRAGKGGIISPKDKDSIAQKLKFRRGKVVELRSEVFLPRRLKFRPRVLVDSTNGKVEVARRNIGKKEGDFGKVNTNRIQSILSKKVVLRHQNVEGKKEVRSLFNNVIEETASKLVETRKSKVKALVGAFETVISLQGSKPKANGNA</sequence>
<dbReference type="STRING" id="3775.A0A1Q3BJR0"/>
<name>A0A1Q3BJR0_CEPFO</name>
<dbReference type="EMBL" id="BDDD01000626">
    <property type="protein sequence ID" value="GAV68276.1"/>
    <property type="molecule type" value="Genomic_DNA"/>
</dbReference>
<evidence type="ECO:0000313" key="3">
    <source>
        <dbReference type="EMBL" id="GAV68276.1"/>
    </source>
</evidence>
<dbReference type="InParanoid" id="A0A1Q3BJR0"/>
<dbReference type="PANTHER" id="PTHR33349:SF41">
    <property type="entry name" value="EMB|CAB62594.1"/>
    <property type="match status" value="1"/>
</dbReference>
<dbReference type="GO" id="GO:0005516">
    <property type="term" value="F:calmodulin binding"/>
    <property type="evidence" value="ECO:0007669"/>
    <property type="project" value="InterPro"/>
</dbReference>
<dbReference type="Proteomes" id="UP000187406">
    <property type="component" value="Unassembled WGS sequence"/>
</dbReference>
<feature type="non-terminal residue" evidence="3">
    <location>
        <position position="492"/>
    </location>
</feature>
<reference evidence="4" key="1">
    <citation type="submission" date="2016-04" db="EMBL/GenBank/DDBJ databases">
        <title>Cephalotus genome sequencing.</title>
        <authorList>
            <person name="Fukushima K."/>
            <person name="Hasebe M."/>
            <person name="Fang X."/>
        </authorList>
    </citation>
    <scope>NUCLEOTIDE SEQUENCE [LARGE SCALE GENOMIC DNA]</scope>
    <source>
        <strain evidence="4">cv. St1</strain>
    </source>
</reference>
<dbReference type="SMART" id="SM01054">
    <property type="entry name" value="CaM_binding"/>
    <property type="match status" value="1"/>
</dbReference>
<dbReference type="Pfam" id="PF07839">
    <property type="entry name" value="CaM_binding"/>
    <property type="match status" value="1"/>
</dbReference>
<protein>
    <submittedName>
        <fullName evidence="3">CaM_binding domain-containing protein</fullName>
    </submittedName>
</protein>
<evidence type="ECO:0000313" key="4">
    <source>
        <dbReference type="Proteomes" id="UP000187406"/>
    </source>
</evidence>
<feature type="compositionally biased region" description="Low complexity" evidence="1">
    <location>
        <begin position="315"/>
        <end position="324"/>
    </location>
</feature>
<feature type="compositionally biased region" description="Polar residues" evidence="1">
    <location>
        <begin position="216"/>
        <end position="232"/>
    </location>
</feature>
<feature type="region of interest" description="Disordered" evidence="1">
    <location>
        <begin position="251"/>
        <end position="359"/>
    </location>
</feature>
<evidence type="ECO:0000256" key="1">
    <source>
        <dbReference type="SAM" id="MobiDB-lite"/>
    </source>
</evidence>
<proteinExistence type="predicted"/>
<evidence type="ECO:0000259" key="2">
    <source>
        <dbReference type="SMART" id="SM01054"/>
    </source>
</evidence>
<comment type="caution">
    <text evidence="3">The sequence shown here is derived from an EMBL/GenBank/DDBJ whole genome shotgun (WGS) entry which is preliminary data.</text>
</comment>
<feature type="region of interest" description="Disordered" evidence="1">
    <location>
        <begin position="204"/>
        <end position="233"/>
    </location>
</feature>
<feature type="compositionally biased region" description="Polar residues" evidence="1">
    <location>
        <begin position="299"/>
        <end position="314"/>
    </location>
</feature>
<feature type="compositionally biased region" description="Basic and acidic residues" evidence="1">
    <location>
        <begin position="325"/>
        <end position="335"/>
    </location>
</feature>
<dbReference type="FunCoup" id="A0A1Q3BJR0">
    <property type="interactions" value="1"/>
</dbReference>
<dbReference type="InterPro" id="IPR012417">
    <property type="entry name" value="CaM-bd_dom_pln"/>
</dbReference>
<organism evidence="3 4">
    <name type="scientific">Cephalotus follicularis</name>
    <name type="common">Albany pitcher plant</name>
    <dbReference type="NCBI Taxonomy" id="3775"/>
    <lineage>
        <taxon>Eukaryota</taxon>
        <taxon>Viridiplantae</taxon>
        <taxon>Streptophyta</taxon>
        <taxon>Embryophyta</taxon>
        <taxon>Tracheophyta</taxon>
        <taxon>Spermatophyta</taxon>
        <taxon>Magnoliopsida</taxon>
        <taxon>eudicotyledons</taxon>
        <taxon>Gunneridae</taxon>
        <taxon>Pentapetalae</taxon>
        <taxon>rosids</taxon>
        <taxon>fabids</taxon>
        <taxon>Oxalidales</taxon>
        <taxon>Cephalotaceae</taxon>
        <taxon>Cephalotus</taxon>
    </lineage>
</organism>
<dbReference type="AlphaFoldDB" id="A0A1Q3BJR0"/>
<feature type="domain" description="Calmodulin-binding" evidence="2">
    <location>
        <begin position="363"/>
        <end position="480"/>
    </location>
</feature>
<keyword evidence="4" id="KW-1185">Reference proteome</keyword>
<gene>
    <name evidence="3" type="ORF">CFOL_v3_11779</name>
</gene>
<dbReference type="OrthoDB" id="766386at2759"/>